<organism evidence="1 2">
    <name type="scientific">Caenorhabditis tropicalis</name>
    <dbReference type="NCBI Taxonomy" id="1561998"/>
    <lineage>
        <taxon>Eukaryota</taxon>
        <taxon>Metazoa</taxon>
        <taxon>Ecdysozoa</taxon>
        <taxon>Nematoda</taxon>
        <taxon>Chromadorea</taxon>
        <taxon>Rhabditida</taxon>
        <taxon>Rhabditina</taxon>
        <taxon>Rhabditomorpha</taxon>
        <taxon>Rhabditoidea</taxon>
        <taxon>Rhabditidae</taxon>
        <taxon>Peloderinae</taxon>
        <taxon>Caenorhabditis</taxon>
    </lineage>
</organism>
<name>A0A1I7TR04_9PELO</name>
<keyword evidence="1" id="KW-1185">Reference proteome</keyword>
<dbReference type="Gene3D" id="1.10.10.1630">
    <property type="entry name" value="Sys-1 C-terminal domain-like"/>
    <property type="match status" value="1"/>
</dbReference>
<proteinExistence type="predicted"/>
<dbReference type="Gene3D" id="1.25.10.10">
    <property type="entry name" value="Leucine-rich Repeat Variant"/>
    <property type="match status" value="1"/>
</dbReference>
<dbReference type="WBParaSite" id="Csp11.Scaffold629.g10901.t1">
    <property type="protein sequence ID" value="Csp11.Scaffold629.g10901.t1"/>
    <property type="gene ID" value="Csp11.Scaffold629.g10901"/>
</dbReference>
<dbReference type="InterPro" id="IPR011989">
    <property type="entry name" value="ARM-like"/>
</dbReference>
<protein>
    <submittedName>
        <fullName evidence="2">Ras-GAP domain-containing protein</fullName>
    </submittedName>
</protein>
<dbReference type="InterPro" id="IPR016024">
    <property type="entry name" value="ARM-type_fold"/>
</dbReference>
<dbReference type="eggNOG" id="ENOG502TFKF">
    <property type="taxonomic scope" value="Eukaryota"/>
</dbReference>
<dbReference type="AlphaFoldDB" id="A0A1I7TR04"/>
<reference evidence="2" key="1">
    <citation type="submission" date="2016-11" db="UniProtKB">
        <authorList>
            <consortium name="WormBaseParasite"/>
        </authorList>
    </citation>
    <scope>IDENTIFICATION</scope>
</reference>
<accession>A0A1I7TR04</accession>
<dbReference type="Proteomes" id="UP000095282">
    <property type="component" value="Unplaced"/>
</dbReference>
<evidence type="ECO:0000313" key="1">
    <source>
        <dbReference type="Proteomes" id="UP000095282"/>
    </source>
</evidence>
<dbReference type="STRING" id="1561998.A0A1I7TR04"/>
<evidence type="ECO:0000313" key="2">
    <source>
        <dbReference type="WBParaSite" id="Csp11.Scaffold629.g10901.t1"/>
    </source>
</evidence>
<dbReference type="SUPFAM" id="SSF48371">
    <property type="entry name" value="ARM repeat"/>
    <property type="match status" value="1"/>
</dbReference>
<sequence length="409" mass="46753">MEMGLEAISKFFRKLELNLEFFSKKQQRIIQVTTRTFDLLNLLIHDSYAIDGFVKSDGLSLICQVVNYRHPDVTRAGFKLLLHVSDSRALSLINLKDILPFIITRIRENVRDQRRHEEDNVVYCGTGFLSNAVANQQPVKELAIANDAINLLYEVILKYTPINELRETLRRNPVCEIISNTLRTLNNFLMMWIPIQNRQMAEAAPSTRQQVCRFLEPDVMKRLMTCLSIEGCDIQPMMELRSTILRFFLLLLRTPFIPKAGLLNVTDDARKRNIVEHICTTFSWAMGQPINDRNREIRHQLIERVFNLLVRLIEQCGAASEVALSFYAIQCPLSLLSGDLAKPMFVLNVLLVCDQILMHNPSVANVWSVDRPLLEVLKNHLNSDIERAASAVLSKLPEVDPLAAILSNC</sequence>